<keyword evidence="2" id="KW-1185">Reference proteome</keyword>
<dbReference type="InterPro" id="IPR019292">
    <property type="entry name" value="McrC"/>
</dbReference>
<dbReference type="Proteomes" id="UP001208938">
    <property type="component" value="Unassembled WGS sequence"/>
</dbReference>
<sequence>MTAPARVIEIQERGWRYFPRTDLADKHGSSLILPETRKLQAVEITDVPNGARLMALGLIGYLPLTSAITLNIVPKFPIQNLWTMLEVGGESYARILPTLRRYQTTSNPAPIQLLARSFCHYLKNALSAGFERSYYSRTVNGYYKPRVEFGQTIGSYLSRGNPVETVSSVFEFGIDSPINRIVKAACLRFSAIMPRAADWDEDRKLIGFALDALQRVRAQEPGIHDFTLDQTVSFRLRAHYSGLLRVYQLLLTGGGIAFTFEPGGKELPSFLFNLEDIFERFIRQTFLIALRERNIAVLDGNKHMGRLFEDNRSFPTKSDLIFRYGKRNVIGLGEVKYKPKLKEIDRYQIISHVTAAKAPLGILFSPANEGESQKLERLGRLSTGAQFYHYRVDIQGDIRAAQAQMVADVSALLNTPDA</sequence>
<proteinExistence type="predicted"/>
<evidence type="ECO:0000313" key="2">
    <source>
        <dbReference type="Proteomes" id="UP001208938"/>
    </source>
</evidence>
<dbReference type="Pfam" id="PF10117">
    <property type="entry name" value="McrBC"/>
    <property type="match status" value="1"/>
</dbReference>
<organism evidence="1 2">
    <name type="scientific">Pararhodobacter zhoushanensis</name>
    <dbReference type="NCBI Taxonomy" id="2479545"/>
    <lineage>
        <taxon>Bacteria</taxon>
        <taxon>Pseudomonadati</taxon>
        <taxon>Pseudomonadota</taxon>
        <taxon>Alphaproteobacteria</taxon>
        <taxon>Rhodobacterales</taxon>
        <taxon>Paracoccaceae</taxon>
        <taxon>Pararhodobacter</taxon>
    </lineage>
</organism>
<name>A0ABT3H446_9RHOB</name>
<evidence type="ECO:0000313" key="1">
    <source>
        <dbReference type="EMBL" id="MCW1934518.1"/>
    </source>
</evidence>
<comment type="caution">
    <text evidence="1">The sequence shown here is derived from an EMBL/GenBank/DDBJ whole genome shotgun (WGS) entry which is preliminary data.</text>
</comment>
<protein>
    <submittedName>
        <fullName evidence="1">McrC family protein</fullName>
    </submittedName>
</protein>
<dbReference type="EMBL" id="JAPDFL010000001">
    <property type="protein sequence ID" value="MCW1934518.1"/>
    <property type="molecule type" value="Genomic_DNA"/>
</dbReference>
<gene>
    <name evidence="1" type="ORF">OKW52_20245</name>
</gene>
<accession>A0ABT3H446</accession>
<dbReference type="RefSeq" id="WP_264507304.1">
    <property type="nucleotide sequence ID" value="NZ_JAPDFL010000001.1"/>
</dbReference>
<reference evidence="1 2" key="1">
    <citation type="submission" date="2022-10" db="EMBL/GenBank/DDBJ databases">
        <title>Pararhodobacter sp. nov., isolated from marine algae.</title>
        <authorList>
            <person name="Choi B.J."/>
            <person name="Kim J.M."/>
            <person name="Lee J.K."/>
            <person name="Choi D.G."/>
            <person name="Jeon C.O."/>
        </authorList>
    </citation>
    <scope>NUCLEOTIDE SEQUENCE [LARGE SCALE GENOMIC DNA]</scope>
    <source>
        <strain evidence="1 2">ZQ420</strain>
    </source>
</reference>